<dbReference type="InterPro" id="IPR012550">
    <property type="entry name" value="DUF1706"/>
</dbReference>
<dbReference type="OrthoDB" id="9786621at2"/>
<dbReference type="Gene3D" id="1.20.120.450">
    <property type="entry name" value="dinb family like domain"/>
    <property type="match status" value="1"/>
</dbReference>
<gene>
    <name evidence="1" type="ORF">FD09_GL002006</name>
</gene>
<organism evidence="1 2">
    <name type="scientific">Schleiferilactobacillus perolens DSM 12744</name>
    <dbReference type="NCBI Taxonomy" id="1423792"/>
    <lineage>
        <taxon>Bacteria</taxon>
        <taxon>Bacillati</taxon>
        <taxon>Bacillota</taxon>
        <taxon>Bacilli</taxon>
        <taxon>Lactobacillales</taxon>
        <taxon>Lactobacillaceae</taxon>
        <taxon>Schleiferilactobacillus</taxon>
    </lineage>
</organism>
<evidence type="ECO:0008006" key="3">
    <source>
        <dbReference type="Google" id="ProtNLM"/>
    </source>
</evidence>
<dbReference type="PANTHER" id="PTHR40658">
    <property type="match status" value="1"/>
</dbReference>
<dbReference type="PIRSF" id="PIRSF031551">
    <property type="entry name" value="DUF1706"/>
    <property type="match status" value="1"/>
</dbReference>
<dbReference type="Proteomes" id="UP000051330">
    <property type="component" value="Unassembled WGS sequence"/>
</dbReference>
<dbReference type="PANTHER" id="PTHR40658:SF3">
    <property type="entry name" value="CLBS_DFSB FAMILY FOUR-HELIX BUNDLE PROTEIN"/>
    <property type="match status" value="1"/>
</dbReference>
<accession>A0A0R1NA58</accession>
<sequence length="174" mass="20354">MQAYHDQQALIDAIQLTLNKFIAEFSDIPENERDLRLAGVERTPGEMLAYNVGWTALLLDWERQEKAGLAVQTPAPDYKWNNLGGLYQEFYAQYANENLAALQRHLIDNVAAITKWLATLSNAEFFDPGQRQWANNTAQWPLWKWVHINTVAPFRTFRTKIRKWKRVRKETFTD</sequence>
<dbReference type="PATRIC" id="fig|1423792.3.peg.2032"/>
<comment type="caution">
    <text evidence="1">The sequence shown here is derived from an EMBL/GenBank/DDBJ whole genome shotgun (WGS) entry which is preliminary data.</text>
</comment>
<dbReference type="Pfam" id="PF08020">
    <property type="entry name" value="DUF1706"/>
    <property type="match status" value="1"/>
</dbReference>
<dbReference type="AlphaFoldDB" id="A0A0R1NA58"/>
<dbReference type="RefSeq" id="WP_057819000.1">
    <property type="nucleotide sequence ID" value="NZ_AZEC01000003.1"/>
</dbReference>
<dbReference type="STRING" id="1423792.FD09_GL002006"/>
<proteinExistence type="predicted"/>
<evidence type="ECO:0000313" key="1">
    <source>
        <dbReference type="EMBL" id="KRL13971.1"/>
    </source>
</evidence>
<protein>
    <recommendedName>
        <fullName evidence="3">Cytoplasmic protein</fullName>
    </recommendedName>
</protein>
<dbReference type="EMBL" id="AZEC01000003">
    <property type="protein sequence ID" value="KRL13971.1"/>
    <property type="molecule type" value="Genomic_DNA"/>
</dbReference>
<keyword evidence="2" id="KW-1185">Reference proteome</keyword>
<reference evidence="1 2" key="1">
    <citation type="journal article" date="2015" name="Genome Announc.">
        <title>Expanding the biotechnology potential of lactobacilli through comparative genomics of 213 strains and associated genera.</title>
        <authorList>
            <person name="Sun Z."/>
            <person name="Harris H.M."/>
            <person name="McCann A."/>
            <person name="Guo C."/>
            <person name="Argimon S."/>
            <person name="Zhang W."/>
            <person name="Yang X."/>
            <person name="Jeffery I.B."/>
            <person name="Cooney J.C."/>
            <person name="Kagawa T.F."/>
            <person name="Liu W."/>
            <person name="Song Y."/>
            <person name="Salvetti E."/>
            <person name="Wrobel A."/>
            <person name="Rasinkangas P."/>
            <person name="Parkhill J."/>
            <person name="Rea M.C."/>
            <person name="O'Sullivan O."/>
            <person name="Ritari J."/>
            <person name="Douillard F.P."/>
            <person name="Paul Ross R."/>
            <person name="Yang R."/>
            <person name="Briner A.E."/>
            <person name="Felis G.E."/>
            <person name="de Vos W.M."/>
            <person name="Barrangou R."/>
            <person name="Klaenhammer T.R."/>
            <person name="Caufield P.W."/>
            <person name="Cui Y."/>
            <person name="Zhang H."/>
            <person name="O'Toole P.W."/>
        </authorList>
    </citation>
    <scope>NUCLEOTIDE SEQUENCE [LARGE SCALE GENOMIC DNA]</scope>
    <source>
        <strain evidence="1 2">DSM 12744</strain>
    </source>
</reference>
<dbReference type="InterPro" id="IPR034660">
    <property type="entry name" value="DinB/YfiT-like"/>
</dbReference>
<evidence type="ECO:0000313" key="2">
    <source>
        <dbReference type="Proteomes" id="UP000051330"/>
    </source>
</evidence>
<name>A0A0R1NA58_9LACO</name>